<dbReference type="EMBL" id="BAAAZX010000005">
    <property type="protein sequence ID" value="GAA3989976.1"/>
    <property type="molecule type" value="Genomic_DNA"/>
</dbReference>
<feature type="signal peptide" evidence="2">
    <location>
        <begin position="1"/>
        <end position="35"/>
    </location>
</feature>
<evidence type="ECO:0000256" key="2">
    <source>
        <dbReference type="SAM" id="SignalP"/>
    </source>
</evidence>
<reference evidence="4" key="1">
    <citation type="journal article" date="2019" name="Int. J. Syst. Evol. Microbiol.">
        <title>The Global Catalogue of Microorganisms (GCM) 10K type strain sequencing project: providing services to taxonomists for standard genome sequencing and annotation.</title>
        <authorList>
            <consortium name="The Broad Institute Genomics Platform"/>
            <consortium name="The Broad Institute Genome Sequencing Center for Infectious Disease"/>
            <person name="Wu L."/>
            <person name="Ma J."/>
        </authorList>
    </citation>
    <scope>NUCLEOTIDE SEQUENCE [LARGE SCALE GENOMIC DNA]</scope>
    <source>
        <strain evidence="4">JCM 16924</strain>
    </source>
</reference>
<gene>
    <name evidence="3" type="ORF">GCM10022232_24910</name>
</gene>
<evidence type="ECO:0000313" key="3">
    <source>
        <dbReference type="EMBL" id="GAA3989976.1"/>
    </source>
</evidence>
<organism evidence="3 4">
    <name type="scientific">Streptomyces plumbiresistens</name>
    <dbReference type="NCBI Taxonomy" id="511811"/>
    <lineage>
        <taxon>Bacteria</taxon>
        <taxon>Bacillati</taxon>
        <taxon>Actinomycetota</taxon>
        <taxon>Actinomycetes</taxon>
        <taxon>Kitasatosporales</taxon>
        <taxon>Streptomycetaceae</taxon>
        <taxon>Streptomyces</taxon>
    </lineage>
</organism>
<keyword evidence="2" id="KW-0732">Signal</keyword>
<keyword evidence="4" id="KW-1185">Reference proteome</keyword>
<sequence length="92" mass="9578">MSSTPACVPSWLSCASVRAVWCVAAVAMESPSTWALPVLLPTDRSVRAIPWCDGRRKVSTAVDNLRASPGTPVDNRGGFAEEPVGAVPGGRA</sequence>
<accession>A0ABP7QYL8</accession>
<proteinExistence type="predicted"/>
<dbReference type="Proteomes" id="UP001500456">
    <property type="component" value="Unassembled WGS sequence"/>
</dbReference>
<evidence type="ECO:0000256" key="1">
    <source>
        <dbReference type="SAM" id="MobiDB-lite"/>
    </source>
</evidence>
<evidence type="ECO:0008006" key="5">
    <source>
        <dbReference type="Google" id="ProtNLM"/>
    </source>
</evidence>
<protein>
    <recommendedName>
        <fullName evidence="5">Secreted protein</fullName>
    </recommendedName>
</protein>
<feature type="region of interest" description="Disordered" evidence="1">
    <location>
        <begin position="65"/>
        <end position="92"/>
    </location>
</feature>
<comment type="caution">
    <text evidence="3">The sequence shown here is derived from an EMBL/GenBank/DDBJ whole genome shotgun (WGS) entry which is preliminary data.</text>
</comment>
<evidence type="ECO:0000313" key="4">
    <source>
        <dbReference type="Proteomes" id="UP001500456"/>
    </source>
</evidence>
<feature type="chain" id="PRO_5045395472" description="Secreted protein" evidence="2">
    <location>
        <begin position="36"/>
        <end position="92"/>
    </location>
</feature>
<name>A0ABP7QYL8_9ACTN</name>